<evidence type="ECO:0000259" key="5">
    <source>
        <dbReference type="Pfam" id="PF00808"/>
    </source>
</evidence>
<dbReference type="PANTHER" id="PTHR47828">
    <property type="entry name" value="ARCHAEAL HISTONE A"/>
    <property type="match status" value="1"/>
</dbReference>
<dbReference type="GO" id="GO:0005737">
    <property type="term" value="C:cytoplasm"/>
    <property type="evidence" value="ECO:0007669"/>
    <property type="project" value="UniProtKB-SubCell"/>
</dbReference>
<dbReference type="Gene3D" id="1.10.20.10">
    <property type="entry name" value="Histone, subunit A"/>
    <property type="match status" value="1"/>
</dbReference>
<sequence>MADLPKAAVVRLAKKAGAVRVGEDAADALVAKAEAYIEAIAKQAFELAQHAGRKTIKAEDIDLATKE</sequence>
<dbReference type="InterPro" id="IPR050947">
    <property type="entry name" value="Archaeal_histone_HMF"/>
</dbReference>
<keyword evidence="3" id="KW-0963">Cytoplasm</keyword>
<evidence type="ECO:0000256" key="2">
    <source>
        <dbReference type="ARBA" id="ARBA00008264"/>
    </source>
</evidence>
<evidence type="ECO:0000313" key="6">
    <source>
        <dbReference type="EMBL" id="MPL85569.1"/>
    </source>
</evidence>
<evidence type="ECO:0000256" key="1">
    <source>
        <dbReference type="ARBA" id="ARBA00004496"/>
    </source>
</evidence>
<comment type="caution">
    <text evidence="6">The sequence shown here is derived from an EMBL/GenBank/DDBJ whole genome shotgun (WGS) entry which is preliminary data.</text>
</comment>
<dbReference type="NCBIfam" id="NF043032">
    <property type="entry name" value="archaea_histone"/>
    <property type="match status" value="1"/>
</dbReference>
<keyword evidence="4" id="KW-0238">DNA-binding</keyword>
<gene>
    <name evidence="6" type="ORF">SDC9_31539</name>
</gene>
<evidence type="ECO:0000256" key="3">
    <source>
        <dbReference type="ARBA" id="ARBA00022490"/>
    </source>
</evidence>
<evidence type="ECO:0000256" key="4">
    <source>
        <dbReference type="ARBA" id="ARBA00023125"/>
    </source>
</evidence>
<comment type="subcellular location">
    <subcellularLocation>
        <location evidence="1">Cytoplasm</location>
    </subcellularLocation>
</comment>
<organism evidence="6">
    <name type="scientific">bioreactor metagenome</name>
    <dbReference type="NCBI Taxonomy" id="1076179"/>
    <lineage>
        <taxon>unclassified sequences</taxon>
        <taxon>metagenomes</taxon>
        <taxon>ecological metagenomes</taxon>
    </lineage>
</organism>
<dbReference type="GO" id="GO:0046982">
    <property type="term" value="F:protein heterodimerization activity"/>
    <property type="evidence" value="ECO:0007669"/>
    <property type="project" value="InterPro"/>
</dbReference>
<accession>A0A644V2L4</accession>
<dbReference type="InterPro" id="IPR003958">
    <property type="entry name" value="CBFA_NFYB_domain"/>
</dbReference>
<comment type="similarity">
    <text evidence="2">Belongs to the archaeal histone HMF family.</text>
</comment>
<feature type="domain" description="Transcription factor CBF/NF-Y/archaeal histone" evidence="5">
    <location>
        <begin position="3"/>
        <end position="64"/>
    </location>
</feature>
<proteinExistence type="inferred from homology"/>
<protein>
    <recommendedName>
        <fullName evidence="5">Transcription factor CBF/NF-Y/archaeal histone domain-containing protein</fullName>
    </recommendedName>
</protein>
<dbReference type="Pfam" id="PF00808">
    <property type="entry name" value="CBFD_NFYB_HMF"/>
    <property type="match status" value="1"/>
</dbReference>
<dbReference type="InterPro" id="IPR050004">
    <property type="entry name" value="HmfB-like"/>
</dbReference>
<dbReference type="GO" id="GO:0003677">
    <property type="term" value="F:DNA binding"/>
    <property type="evidence" value="ECO:0007669"/>
    <property type="project" value="UniProtKB-KW"/>
</dbReference>
<dbReference type="InterPro" id="IPR009072">
    <property type="entry name" value="Histone-fold"/>
</dbReference>
<dbReference type="SUPFAM" id="SSF47113">
    <property type="entry name" value="Histone-fold"/>
    <property type="match status" value="1"/>
</dbReference>
<reference evidence="6" key="1">
    <citation type="submission" date="2019-08" db="EMBL/GenBank/DDBJ databases">
        <authorList>
            <person name="Kucharzyk K."/>
            <person name="Murdoch R.W."/>
            <person name="Higgins S."/>
            <person name="Loffler F."/>
        </authorList>
    </citation>
    <scope>NUCLEOTIDE SEQUENCE</scope>
</reference>
<dbReference type="CDD" id="cd22909">
    <property type="entry name" value="HFD_archaea_histone-like"/>
    <property type="match status" value="1"/>
</dbReference>
<dbReference type="AlphaFoldDB" id="A0A644V2L4"/>
<name>A0A644V2L4_9ZZZZ</name>
<dbReference type="PANTHER" id="PTHR47828:SF1">
    <property type="entry name" value="ARCHAEAL HISTONE A"/>
    <property type="match status" value="1"/>
</dbReference>
<dbReference type="EMBL" id="VSSQ01000207">
    <property type="protein sequence ID" value="MPL85569.1"/>
    <property type="molecule type" value="Genomic_DNA"/>
</dbReference>